<organism evidence="1 2">
    <name type="scientific">Penicillium oxalicum (strain 114-2 / CGMCC 5302)</name>
    <name type="common">Penicillium decumbens</name>
    <dbReference type="NCBI Taxonomy" id="933388"/>
    <lineage>
        <taxon>Eukaryota</taxon>
        <taxon>Fungi</taxon>
        <taxon>Dikarya</taxon>
        <taxon>Ascomycota</taxon>
        <taxon>Pezizomycotina</taxon>
        <taxon>Eurotiomycetes</taxon>
        <taxon>Eurotiomycetidae</taxon>
        <taxon>Eurotiales</taxon>
        <taxon>Aspergillaceae</taxon>
        <taxon>Penicillium</taxon>
    </lineage>
</organism>
<dbReference type="SUPFAM" id="SSF50494">
    <property type="entry name" value="Trypsin-like serine proteases"/>
    <property type="match status" value="1"/>
</dbReference>
<dbReference type="HOGENOM" id="CLU_028989_0_0_1"/>
<dbReference type="OrthoDB" id="5424209at2759"/>
<keyword evidence="2" id="KW-1185">Reference proteome</keyword>
<sequence>MSTSNGSVQSAHDITLYRASAHALSFHPIPFDGNFQVDRDGFLSSPHRAGGPILCSLLARPAELSPEFESETRFRSRHSKMLRAISNILRDRGIEYLSLSLGGRRSIVDPEEEALPTCLIITKQNPRGATGLAKYIHQILRRLFQLKVNVDIIESFTLKPLRCIPVHSSEAIYRLWDSIASDIIRTLHCNDWAGIGCWRYGMSETPQGNPITVIVRVRKESNRNWSAAGTEIQNLLGSRGIRNTNVLFERNSVIWCFNPPLLEVDAITQAVYPGVSLGIHSSMAGSSTLGGLVELHWRGKPSRIFALTAFHCVYPPHGRRQGPLATGRAQEVFKRWETSPLRPQERTQVQGLLEIDHPSLEDLKNTLEDLDLYIQRTETRRFRDIAQAIRSQEADPNMCFVDPRDRNWYNTQRQASETLRRQRDKVRSFIERETYTLGPVFAGSELWRSQNHTYRPFILDWALIEIPEERRGTNTPYRYRHTRPLLSFDSTTHPEHDNEYSKVGRSTGYTSGKYSGLREVHLHKVDDQFIETWEHTVSSGFSDQPFAQPGDSGSFVFDPASREVVGLFLGGRPNGTGIFTPIEAVFSDIKDITGASHVQVA</sequence>
<dbReference type="InterPro" id="IPR012985">
    <property type="entry name" value="Peptidase_S64_Ssy5"/>
</dbReference>
<protein>
    <submittedName>
        <fullName evidence="1">Uncharacterized protein</fullName>
    </submittedName>
</protein>
<dbReference type="PhylomeDB" id="S7ZEE2"/>
<dbReference type="Proteomes" id="UP000019376">
    <property type="component" value="Unassembled WGS sequence"/>
</dbReference>
<accession>S7ZEE2</accession>
<dbReference type="Pfam" id="PF08192">
    <property type="entry name" value="Peptidase_S64"/>
    <property type="match status" value="1"/>
</dbReference>
<evidence type="ECO:0000313" key="1">
    <source>
        <dbReference type="EMBL" id="EPS29030.1"/>
    </source>
</evidence>
<gene>
    <name evidence="1" type="ORF">PDE_03976</name>
</gene>
<evidence type="ECO:0000313" key="2">
    <source>
        <dbReference type="Proteomes" id="UP000019376"/>
    </source>
</evidence>
<proteinExistence type="predicted"/>
<name>S7ZEE2_PENO1</name>
<dbReference type="InterPro" id="IPR009003">
    <property type="entry name" value="Peptidase_S1_PA"/>
</dbReference>
<dbReference type="AlphaFoldDB" id="S7ZEE2"/>
<reference evidence="1 2" key="1">
    <citation type="journal article" date="2013" name="PLoS ONE">
        <title>Genomic and secretomic analyses reveal unique features of the lignocellulolytic enzyme system of Penicillium decumbens.</title>
        <authorList>
            <person name="Liu G."/>
            <person name="Zhang L."/>
            <person name="Wei X."/>
            <person name="Zou G."/>
            <person name="Qin Y."/>
            <person name="Ma L."/>
            <person name="Li J."/>
            <person name="Zheng H."/>
            <person name="Wang S."/>
            <person name="Wang C."/>
            <person name="Xun L."/>
            <person name="Zhao G.-P."/>
            <person name="Zhou Z."/>
            <person name="Qu Y."/>
        </authorList>
    </citation>
    <scope>NUCLEOTIDE SEQUENCE [LARGE SCALE GENOMIC DNA]</scope>
    <source>
        <strain evidence="2">114-2 / CGMCC 5302</strain>
    </source>
</reference>
<dbReference type="eggNOG" id="ENOG502QR0D">
    <property type="taxonomic scope" value="Eukaryota"/>
</dbReference>
<dbReference type="EMBL" id="KB644411">
    <property type="protein sequence ID" value="EPS29030.1"/>
    <property type="molecule type" value="Genomic_DNA"/>
</dbReference>